<evidence type="ECO:0000256" key="1">
    <source>
        <dbReference type="ARBA" id="ARBA00005439"/>
    </source>
</evidence>
<dbReference type="PANTHER" id="PTHR10938">
    <property type="entry name" value="TRANSLATION INITIATION FACTOR IF-3"/>
    <property type="match status" value="1"/>
</dbReference>
<dbReference type="InterPro" id="IPR019814">
    <property type="entry name" value="Translation_initiation_fac_3_N"/>
</dbReference>
<dbReference type="GO" id="GO:0003743">
    <property type="term" value="F:translation initiation factor activity"/>
    <property type="evidence" value="ECO:0007669"/>
    <property type="project" value="UniProtKB-KW"/>
</dbReference>
<dbReference type="InterPro" id="IPR001288">
    <property type="entry name" value="Translation_initiation_fac_3"/>
</dbReference>
<organism evidence="6">
    <name type="scientific">Tetraselmis chuii</name>
    <dbReference type="NCBI Taxonomy" id="63592"/>
    <lineage>
        <taxon>Eukaryota</taxon>
        <taxon>Viridiplantae</taxon>
        <taxon>Chlorophyta</taxon>
        <taxon>core chlorophytes</taxon>
        <taxon>Chlorodendrophyceae</taxon>
        <taxon>Chlorodendrales</taxon>
        <taxon>Chlorodendraceae</taxon>
        <taxon>Tetraselmis</taxon>
    </lineage>
</organism>
<evidence type="ECO:0000259" key="5">
    <source>
        <dbReference type="Pfam" id="PF05198"/>
    </source>
</evidence>
<dbReference type="GO" id="GO:0032790">
    <property type="term" value="P:ribosome disassembly"/>
    <property type="evidence" value="ECO:0007669"/>
    <property type="project" value="TreeGrafter"/>
</dbReference>
<feature type="domain" description="Translation initiation factor 3 C-terminal" evidence="4">
    <location>
        <begin position="207"/>
        <end position="272"/>
    </location>
</feature>
<dbReference type="InterPro" id="IPR019815">
    <property type="entry name" value="Translation_initiation_fac_3_C"/>
</dbReference>
<dbReference type="AlphaFoldDB" id="A0A7S1SY18"/>
<sequence>MALRRLGRAVLGATLSSSSTSSSRTACVAALAPGPILAGGHSRSPRQQGQEGAAALLAYTALLSRQQAARMCTTTGPFSLVTALTTEAEKPIRWQLWGGVGGVEQRLSRGFSNAPQTQSSAQSNRVNEEIQAQSVRLVTEEGNEVIPLREAMGRAREAGLDLVEVALSRDLPVVRIMNYRKVQYEQRKRMKDMKKEKVVSRRSAVQKEVQLRPYVATHDFDVKLTQATRHMEKGYKVRFVVNLRHPNEREEGQALLDKIMERMKSLAKVLDQNVRKPHPKMIDIVMMPLPGTVKHHVSAGADANGTT</sequence>
<dbReference type="Gene3D" id="3.30.110.10">
    <property type="entry name" value="Translation initiation factor 3 (IF-3), C-terminal domain"/>
    <property type="match status" value="1"/>
</dbReference>
<dbReference type="GO" id="GO:0043022">
    <property type="term" value="F:ribosome binding"/>
    <property type="evidence" value="ECO:0007669"/>
    <property type="project" value="TreeGrafter"/>
</dbReference>
<dbReference type="Gene3D" id="3.10.20.80">
    <property type="entry name" value="Translation initiation factor 3 (IF-3), N-terminal domain"/>
    <property type="match status" value="1"/>
</dbReference>
<comment type="similarity">
    <text evidence="1">Belongs to the IF-3 family.</text>
</comment>
<evidence type="ECO:0000256" key="2">
    <source>
        <dbReference type="ARBA" id="ARBA00022540"/>
    </source>
</evidence>
<evidence type="ECO:0000313" key="6">
    <source>
        <dbReference type="EMBL" id="CAD9212020.1"/>
    </source>
</evidence>
<dbReference type="InterPro" id="IPR036788">
    <property type="entry name" value="T_IF-3_C_sf"/>
</dbReference>
<keyword evidence="2" id="KW-0396">Initiation factor</keyword>
<dbReference type="InterPro" id="IPR036787">
    <property type="entry name" value="T_IF-3_N_sf"/>
</dbReference>
<feature type="domain" description="Translation initiation factor 3 N-terminal" evidence="5">
    <location>
        <begin position="126"/>
        <end position="192"/>
    </location>
</feature>
<proteinExistence type="inferred from homology"/>
<keyword evidence="3" id="KW-0648">Protein biosynthesis</keyword>
<dbReference type="SUPFAM" id="SSF55200">
    <property type="entry name" value="Translation initiation factor IF3, C-terminal domain"/>
    <property type="match status" value="1"/>
</dbReference>
<name>A0A7S1SY18_9CHLO</name>
<accession>A0A7S1SY18</accession>
<protein>
    <recommendedName>
        <fullName evidence="7">Translation initiation factor IF-3</fullName>
    </recommendedName>
</protein>
<evidence type="ECO:0000256" key="3">
    <source>
        <dbReference type="ARBA" id="ARBA00022917"/>
    </source>
</evidence>
<reference evidence="6" key="1">
    <citation type="submission" date="2021-01" db="EMBL/GenBank/DDBJ databases">
        <authorList>
            <person name="Corre E."/>
            <person name="Pelletier E."/>
            <person name="Niang G."/>
            <person name="Scheremetjew M."/>
            <person name="Finn R."/>
            <person name="Kale V."/>
            <person name="Holt S."/>
            <person name="Cochrane G."/>
            <person name="Meng A."/>
            <person name="Brown T."/>
            <person name="Cohen L."/>
        </authorList>
    </citation>
    <scope>NUCLEOTIDE SEQUENCE</scope>
    <source>
        <strain evidence="6">PLY429</strain>
    </source>
</reference>
<evidence type="ECO:0000259" key="4">
    <source>
        <dbReference type="Pfam" id="PF00707"/>
    </source>
</evidence>
<dbReference type="Pfam" id="PF05198">
    <property type="entry name" value="IF3_N"/>
    <property type="match status" value="1"/>
</dbReference>
<dbReference type="NCBIfam" id="TIGR00168">
    <property type="entry name" value="infC"/>
    <property type="match status" value="1"/>
</dbReference>
<dbReference type="PANTHER" id="PTHR10938:SF0">
    <property type="entry name" value="TRANSLATION INITIATION FACTOR IF-3, MITOCHONDRIAL"/>
    <property type="match status" value="1"/>
</dbReference>
<dbReference type="EMBL" id="HBGG01027663">
    <property type="protein sequence ID" value="CAD9212020.1"/>
    <property type="molecule type" value="Transcribed_RNA"/>
</dbReference>
<dbReference type="SUPFAM" id="SSF54364">
    <property type="entry name" value="Translation initiation factor IF3, N-terminal domain"/>
    <property type="match status" value="1"/>
</dbReference>
<dbReference type="GO" id="GO:0005737">
    <property type="term" value="C:cytoplasm"/>
    <property type="evidence" value="ECO:0007669"/>
    <property type="project" value="UniProtKB-ARBA"/>
</dbReference>
<gene>
    <name evidence="6" type="ORF">TCHU04912_LOCUS14259</name>
</gene>
<evidence type="ECO:0008006" key="7">
    <source>
        <dbReference type="Google" id="ProtNLM"/>
    </source>
</evidence>
<dbReference type="Pfam" id="PF00707">
    <property type="entry name" value="IF3_C"/>
    <property type="match status" value="1"/>
</dbReference>